<comment type="caution">
    <text evidence="11">The sequence shown here is derived from an EMBL/GenBank/DDBJ whole genome shotgun (WGS) entry which is preliminary data.</text>
</comment>
<feature type="transmembrane region" description="Helical" evidence="10">
    <location>
        <begin position="137"/>
        <end position="158"/>
    </location>
</feature>
<evidence type="ECO:0000256" key="5">
    <source>
        <dbReference type="ARBA" id="ARBA00022475"/>
    </source>
</evidence>
<keyword evidence="8 10" id="KW-0472">Membrane</keyword>
<dbReference type="InterPro" id="IPR045070">
    <property type="entry name" value="MATE_MepA-like"/>
</dbReference>
<dbReference type="PANTHER" id="PTHR43823">
    <property type="entry name" value="SPORULATION PROTEIN YKVU"/>
    <property type="match status" value="1"/>
</dbReference>
<evidence type="ECO:0000256" key="1">
    <source>
        <dbReference type="ARBA" id="ARBA00004651"/>
    </source>
</evidence>
<feature type="transmembrane region" description="Helical" evidence="10">
    <location>
        <begin position="314"/>
        <end position="345"/>
    </location>
</feature>
<evidence type="ECO:0000313" key="11">
    <source>
        <dbReference type="EMBL" id="CAD2074128.1"/>
    </source>
</evidence>
<feature type="transmembrane region" description="Helical" evidence="10">
    <location>
        <begin position="195"/>
        <end position="217"/>
    </location>
</feature>
<feature type="transmembrane region" description="Helical" evidence="10">
    <location>
        <begin position="60"/>
        <end position="82"/>
    </location>
</feature>
<evidence type="ECO:0000256" key="9">
    <source>
        <dbReference type="ARBA" id="ARBA00023251"/>
    </source>
</evidence>
<keyword evidence="7 10" id="KW-1133">Transmembrane helix</keyword>
<feature type="transmembrane region" description="Helical" evidence="10">
    <location>
        <begin position="415"/>
        <end position="435"/>
    </location>
</feature>
<name>A0A6V7RAY1_9BACL</name>
<dbReference type="PIRSF" id="PIRSF006603">
    <property type="entry name" value="DinF"/>
    <property type="match status" value="1"/>
</dbReference>
<proteinExistence type="inferred from homology"/>
<evidence type="ECO:0000256" key="8">
    <source>
        <dbReference type="ARBA" id="ARBA00023136"/>
    </source>
</evidence>
<dbReference type="Proteomes" id="UP000521032">
    <property type="component" value="Unassembled WGS sequence"/>
</dbReference>
<dbReference type="Pfam" id="PF01554">
    <property type="entry name" value="MatE"/>
    <property type="match status" value="2"/>
</dbReference>
<dbReference type="NCBIfam" id="TIGR00797">
    <property type="entry name" value="matE"/>
    <property type="match status" value="1"/>
</dbReference>
<evidence type="ECO:0000256" key="6">
    <source>
        <dbReference type="ARBA" id="ARBA00022692"/>
    </source>
</evidence>
<dbReference type="CDD" id="cd13143">
    <property type="entry name" value="MATE_MepA_like"/>
    <property type="match status" value="1"/>
</dbReference>
<feature type="transmembrane region" description="Helical" evidence="10">
    <location>
        <begin position="387"/>
        <end position="409"/>
    </location>
</feature>
<feature type="transmembrane region" description="Helical" evidence="10">
    <location>
        <begin position="165"/>
        <end position="189"/>
    </location>
</feature>
<sequence>MEHVHTTMQTEQPRKLFLKYLIPSLFGMMLMAINILVDGLFVSHGVGDNGLAGVNIAVPIYSVILAFSLWIGMGGATLYSIALGQNNLHRAKSIFTHAIIITIVVTGIIIGVCLVFEEPLAYLFGANDAIISYVLDYLHVILVFGIFFVLENILSIFIRNDGNPTLAMVGLVVTSVVNIILNYIFIFIFNWGVKGAAYATVLATVIGILVLVTHFLAKRSQLALVKIKIDSSIVRNIISIGFPSFILEASAAVMMIGLNVTFSHYVGETGIVAYAVVNYMHTVFLMLFIGVGASLQPISSYHYGAKLFERLKQFVRIAILTGFIVGALIFAIGVFGRSLIIWLFGIEGTEVMSYIKIGITLFFIGYLFLGINMVFTEFYQSIGKIRIAIMISLFRSFIIFIPLLFIMPILFGPNAIWLVFPIAEGLTMITVFLSLKFKWIPLIPKA</sequence>
<dbReference type="PANTHER" id="PTHR43823:SF4">
    <property type="entry name" value="SPORULATION PROTEIN YKVU"/>
    <property type="match status" value="1"/>
</dbReference>
<organism evidence="11 12">
    <name type="scientific">Phocicoccus schoeneichii</name>
    <dbReference type="NCBI Taxonomy" id="1812261"/>
    <lineage>
        <taxon>Bacteria</taxon>
        <taxon>Bacillati</taxon>
        <taxon>Bacillota</taxon>
        <taxon>Bacilli</taxon>
        <taxon>Bacillales</taxon>
        <taxon>Salinicoccaceae</taxon>
        <taxon>Phocicoccus</taxon>
    </lineage>
</organism>
<keyword evidence="9" id="KW-0046">Antibiotic resistance</keyword>
<evidence type="ECO:0000313" key="12">
    <source>
        <dbReference type="Proteomes" id="UP000521032"/>
    </source>
</evidence>
<comment type="similarity">
    <text evidence="2">Belongs to the multi antimicrobial extrusion (MATE) (TC 2.A.66.1) family. MepA subfamily.</text>
</comment>
<dbReference type="RefSeq" id="WP_186085993.1">
    <property type="nucleotide sequence ID" value="NZ_BMDB01000002.1"/>
</dbReference>
<dbReference type="InterPro" id="IPR048279">
    <property type="entry name" value="MdtK-like"/>
</dbReference>
<evidence type="ECO:0000256" key="4">
    <source>
        <dbReference type="ARBA" id="ARBA00022448"/>
    </source>
</evidence>
<dbReference type="GO" id="GO:0005886">
    <property type="term" value="C:plasma membrane"/>
    <property type="evidence" value="ECO:0007669"/>
    <property type="project" value="UniProtKB-SubCell"/>
</dbReference>
<feature type="transmembrane region" description="Helical" evidence="10">
    <location>
        <begin position="94"/>
        <end position="117"/>
    </location>
</feature>
<evidence type="ECO:0000256" key="10">
    <source>
        <dbReference type="SAM" id="Phobius"/>
    </source>
</evidence>
<dbReference type="InterPro" id="IPR002528">
    <property type="entry name" value="MATE_fam"/>
</dbReference>
<dbReference type="GO" id="GO:0042910">
    <property type="term" value="F:xenobiotic transmembrane transporter activity"/>
    <property type="evidence" value="ECO:0007669"/>
    <property type="project" value="InterPro"/>
</dbReference>
<feature type="transmembrane region" description="Helical" evidence="10">
    <location>
        <begin position="237"/>
        <end position="259"/>
    </location>
</feature>
<keyword evidence="6 10" id="KW-0812">Transmembrane</keyword>
<feature type="transmembrane region" description="Helical" evidence="10">
    <location>
        <begin position="271"/>
        <end position="293"/>
    </location>
</feature>
<dbReference type="GO" id="GO:0046677">
    <property type="term" value="P:response to antibiotic"/>
    <property type="evidence" value="ECO:0007669"/>
    <property type="project" value="UniProtKB-KW"/>
</dbReference>
<comment type="subcellular location">
    <subcellularLocation>
        <location evidence="1">Cell membrane</location>
        <topology evidence="1">Multi-pass membrane protein</topology>
    </subcellularLocation>
</comment>
<reference evidence="11 12" key="1">
    <citation type="submission" date="2020-07" db="EMBL/GenBank/DDBJ databases">
        <authorList>
            <person name="Criscuolo A."/>
        </authorList>
    </citation>
    <scope>NUCLEOTIDE SEQUENCE [LARGE SCALE GENOMIC DNA]</scope>
    <source>
        <strain evidence="12">CIP 111030</strain>
    </source>
</reference>
<keyword evidence="5" id="KW-1003">Cell membrane</keyword>
<protein>
    <recommendedName>
        <fullName evidence="3">Multidrug export protein MepA</fullName>
    </recommendedName>
</protein>
<evidence type="ECO:0000256" key="3">
    <source>
        <dbReference type="ARBA" id="ARBA00022106"/>
    </source>
</evidence>
<dbReference type="EMBL" id="CAJEWE010000007">
    <property type="protein sequence ID" value="CAD2074128.1"/>
    <property type="molecule type" value="Genomic_DNA"/>
</dbReference>
<accession>A0A6V7RAY1</accession>
<keyword evidence="4" id="KW-0813">Transport</keyword>
<evidence type="ECO:0000256" key="7">
    <source>
        <dbReference type="ARBA" id="ARBA00022989"/>
    </source>
</evidence>
<dbReference type="GO" id="GO:0015297">
    <property type="term" value="F:antiporter activity"/>
    <property type="evidence" value="ECO:0007669"/>
    <property type="project" value="InterPro"/>
</dbReference>
<dbReference type="InterPro" id="IPR051327">
    <property type="entry name" value="MATE_MepA_subfamily"/>
</dbReference>
<dbReference type="AlphaFoldDB" id="A0A6V7RAY1"/>
<gene>
    <name evidence="11" type="primary">mepA</name>
    <name evidence="11" type="ORF">JEOSCH030_00628</name>
</gene>
<feature type="transmembrane region" description="Helical" evidence="10">
    <location>
        <begin position="20"/>
        <end position="40"/>
    </location>
</feature>
<keyword evidence="12" id="KW-1185">Reference proteome</keyword>
<feature type="transmembrane region" description="Helical" evidence="10">
    <location>
        <begin position="351"/>
        <end position="375"/>
    </location>
</feature>
<evidence type="ECO:0000256" key="2">
    <source>
        <dbReference type="ARBA" id="ARBA00008417"/>
    </source>
</evidence>